<organism evidence="2 3">
    <name type="scientific">Microbulbifer flavimaris</name>
    <dbReference type="NCBI Taxonomy" id="1781068"/>
    <lineage>
        <taxon>Bacteria</taxon>
        <taxon>Pseudomonadati</taxon>
        <taxon>Pseudomonadota</taxon>
        <taxon>Gammaproteobacteria</taxon>
        <taxon>Cellvibrionales</taxon>
        <taxon>Microbulbiferaceae</taxon>
        <taxon>Microbulbifer</taxon>
    </lineage>
</organism>
<dbReference type="RefSeq" id="WP_067084477.1">
    <property type="nucleotide sequence ID" value="NZ_LRFG02000003.1"/>
</dbReference>
<proteinExistence type="predicted"/>
<evidence type="ECO:0000313" key="3">
    <source>
        <dbReference type="Proteomes" id="UP000218427"/>
    </source>
</evidence>
<keyword evidence="3" id="KW-1185">Reference proteome</keyword>
<keyword evidence="1" id="KW-0732">Signal</keyword>
<sequence>MKLHTSLLILFLAVSLCDQGNASDLYIKASYGESSALDQELSDDLIINNSEDIEGSAAYAIAAGYQFSPYLAAEISHASLSNFDFNESYKGWYGYDPYRSYNITHNDTLKITSRSTGLSTIFSTNIENQFFAGVKIGLQQFQTKWQETQTRAGYYFDIDPNSGDRYPTKDIATELDSYQRQKSGFGVHYGAIFGLKVHSWHMGLEHTIQGLENTEANMSAVFITKNF</sequence>
<comment type="caution">
    <text evidence="2">The sequence shown here is derived from an EMBL/GenBank/DDBJ whole genome shotgun (WGS) entry which is preliminary data.</text>
</comment>
<dbReference type="Gene3D" id="2.40.160.20">
    <property type="match status" value="1"/>
</dbReference>
<accession>A0ABX4HYC2</accession>
<dbReference type="InterPro" id="IPR011250">
    <property type="entry name" value="OMP/PagP_B-barrel"/>
</dbReference>
<dbReference type="SUPFAM" id="SSF56925">
    <property type="entry name" value="OMPA-like"/>
    <property type="match status" value="1"/>
</dbReference>
<feature type="signal peptide" evidence="1">
    <location>
        <begin position="1"/>
        <end position="22"/>
    </location>
</feature>
<name>A0ABX4HYC2_9GAMM</name>
<evidence type="ECO:0008006" key="4">
    <source>
        <dbReference type="Google" id="ProtNLM"/>
    </source>
</evidence>
<dbReference type="Proteomes" id="UP000218427">
    <property type="component" value="Unassembled WGS sequence"/>
</dbReference>
<dbReference type="EMBL" id="LRFG02000003">
    <property type="protein sequence ID" value="PCO05122.1"/>
    <property type="molecule type" value="Genomic_DNA"/>
</dbReference>
<gene>
    <name evidence="2" type="ORF">AWR36_010355</name>
</gene>
<reference evidence="2" key="1">
    <citation type="submission" date="2017-08" db="EMBL/GenBank/DDBJ databases">
        <title>Microbulbifer marisrubri sp. nov., a halophilic alphaproteobacterium isolated from marine sediment of the Yellow Sea, China.</title>
        <authorList>
            <person name="Zhang G."/>
            <person name="Xiong Q."/>
        </authorList>
    </citation>
    <scope>NUCLEOTIDE SEQUENCE [LARGE SCALE GENOMIC DNA]</scope>
    <source>
        <strain evidence="2">WRN-8</strain>
    </source>
</reference>
<feature type="chain" id="PRO_5045972456" description="Outer membrane protein beta-barrel domain-containing protein" evidence="1">
    <location>
        <begin position="23"/>
        <end position="227"/>
    </location>
</feature>
<evidence type="ECO:0000256" key="1">
    <source>
        <dbReference type="SAM" id="SignalP"/>
    </source>
</evidence>
<protein>
    <recommendedName>
        <fullName evidence="4">Outer membrane protein beta-barrel domain-containing protein</fullName>
    </recommendedName>
</protein>
<evidence type="ECO:0000313" key="2">
    <source>
        <dbReference type="EMBL" id="PCO05122.1"/>
    </source>
</evidence>